<dbReference type="AlphaFoldDB" id="A0A6L2PY40"/>
<sequence>ELLLVECRQPPLKEPLTADSIRGPSAEEIRVVTKNVAEKNTLKLHPLEFAADFQSEIRKILISMVEASARIITPCPDADEVSEVIQERLHARTKSEPDLRAVSQLMDMGFSEHVASRALHLNRMNPSEALEWLLENRVDEESEDAKELKQEAASGCLRRQQEAVASGTSDHNKVKSASLIQLVATLLDSLRISKRRDFKPDTKALQNLMDMGFPEEDICDALHVTGNNQSAACEWLLGDRHPSLEDMDTGLDPDGPMYNAIMSNPAIRLSLSSPKMLLGAFVQDKYKNLGRVSCFCTVLSETPTMLVQQQ</sequence>
<dbReference type="PROSITE" id="PS50030">
    <property type="entry name" value="UBA"/>
    <property type="match status" value="2"/>
</dbReference>
<dbReference type="InterPro" id="IPR052476">
    <property type="entry name" value="UBAC1"/>
</dbReference>
<gene>
    <name evidence="2" type="ORF">Cfor_05794</name>
</gene>
<dbReference type="InterPro" id="IPR041927">
    <property type="entry name" value="UBA2_UBAC1"/>
</dbReference>
<feature type="domain" description="UBA" evidence="1">
    <location>
        <begin position="199"/>
        <end position="239"/>
    </location>
</feature>
<dbReference type="Proteomes" id="UP000502823">
    <property type="component" value="Unassembled WGS sequence"/>
</dbReference>
<dbReference type="GO" id="GO:0000151">
    <property type="term" value="C:ubiquitin ligase complex"/>
    <property type="evidence" value="ECO:0007669"/>
    <property type="project" value="TreeGrafter"/>
</dbReference>
<dbReference type="EMBL" id="BLKM01009501">
    <property type="protein sequence ID" value="GFG37134.1"/>
    <property type="molecule type" value="Genomic_DNA"/>
</dbReference>
<dbReference type="PANTHER" id="PTHR46738">
    <property type="entry name" value="UBIQUITIN-ASSOCIATED DOMAIN-CONTAINING PROTEIN 1"/>
    <property type="match status" value="1"/>
</dbReference>
<dbReference type="InterPro" id="IPR015940">
    <property type="entry name" value="UBA"/>
</dbReference>
<proteinExistence type="predicted"/>
<protein>
    <recommendedName>
        <fullName evidence="1">UBA domain-containing protein</fullName>
    </recommendedName>
</protein>
<dbReference type="Gene3D" id="1.10.8.10">
    <property type="entry name" value="DNA helicase RuvA subunit, C-terminal domain"/>
    <property type="match status" value="2"/>
</dbReference>
<reference evidence="3" key="1">
    <citation type="submission" date="2020-01" db="EMBL/GenBank/DDBJ databases">
        <title>Draft genome sequence of the Termite Coptotermes fromosanus.</title>
        <authorList>
            <person name="Itakura S."/>
            <person name="Yosikawa Y."/>
            <person name="Umezawa K."/>
        </authorList>
    </citation>
    <scope>NUCLEOTIDE SEQUENCE [LARGE SCALE GENOMIC DNA]</scope>
</reference>
<evidence type="ECO:0000259" key="1">
    <source>
        <dbReference type="PROSITE" id="PS50030"/>
    </source>
</evidence>
<dbReference type="PANTHER" id="PTHR46738:SF1">
    <property type="entry name" value="UBIQUITIN-ASSOCIATED DOMAIN-CONTAINING PROTEIN 1"/>
    <property type="match status" value="1"/>
</dbReference>
<dbReference type="InParanoid" id="A0A6L2PY40"/>
<dbReference type="InterPro" id="IPR009060">
    <property type="entry name" value="UBA-like_sf"/>
</dbReference>
<keyword evidence="3" id="KW-1185">Reference proteome</keyword>
<dbReference type="SUPFAM" id="SSF46934">
    <property type="entry name" value="UBA-like"/>
    <property type="match status" value="2"/>
</dbReference>
<name>A0A6L2PY40_COPFO</name>
<comment type="caution">
    <text evidence="2">The sequence shown here is derived from an EMBL/GenBank/DDBJ whole genome shotgun (WGS) entry which is preliminary data.</text>
</comment>
<dbReference type="OrthoDB" id="336240at2759"/>
<evidence type="ECO:0000313" key="3">
    <source>
        <dbReference type="Proteomes" id="UP000502823"/>
    </source>
</evidence>
<dbReference type="Pfam" id="PF00627">
    <property type="entry name" value="UBA"/>
    <property type="match status" value="1"/>
</dbReference>
<dbReference type="Pfam" id="PF22562">
    <property type="entry name" value="UBA_7"/>
    <property type="match status" value="1"/>
</dbReference>
<evidence type="ECO:0000313" key="2">
    <source>
        <dbReference type="EMBL" id="GFG37134.1"/>
    </source>
</evidence>
<feature type="domain" description="UBA" evidence="1">
    <location>
        <begin position="96"/>
        <end position="136"/>
    </location>
</feature>
<accession>A0A6L2PY40</accession>
<organism evidence="2 3">
    <name type="scientific">Coptotermes formosanus</name>
    <name type="common">Formosan subterranean termite</name>
    <dbReference type="NCBI Taxonomy" id="36987"/>
    <lineage>
        <taxon>Eukaryota</taxon>
        <taxon>Metazoa</taxon>
        <taxon>Ecdysozoa</taxon>
        <taxon>Arthropoda</taxon>
        <taxon>Hexapoda</taxon>
        <taxon>Insecta</taxon>
        <taxon>Pterygota</taxon>
        <taxon>Neoptera</taxon>
        <taxon>Polyneoptera</taxon>
        <taxon>Dictyoptera</taxon>
        <taxon>Blattodea</taxon>
        <taxon>Blattoidea</taxon>
        <taxon>Termitoidae</taxon>
        <taxon>Rhinotermitidae</taxon>
        <taxon>Coptotermes</taxon>
    </lineage>
</organism>
<feature type="non-terminal residue" evidence="2">
    <location>
        <position position="1"/>
    </location>
</feature>
<dbReference type="SMART" id="SM00165">
    <property type="entry name" value="UBA"/>
    <property type="match status" value="2"/>
</dbReference>
<dbReference type="CDD" id="cd14304">
    <property type="entry name" value="UBA2_KPC2"/>
    <property type="match status" value="1"/>
</dbReference>